<keyword evidence="5" id="KW-1185">Reference proteome</keyword>
<dbReference type="Gene3D" id="3.40.630.30">
    <property type="match status" value="1"/>
</dbReference>
<evidence type="ECO:0000313" key="5">
    <source>
        <dbReference type="Proteomes" id="UP000460558"/>
    </source>
</evidence>
<evidence type="ECO:0000313" key="4">
    <source>
        <dbReference type="EMBL" id="MQS40046.1"/>
    </source>
</evidence>
<dbReference type="InterPro" id="IPR000182">
    <property type="entry name" value="GNAT_dom"/>
</dbReference>
<dbReference type="Proteomes" id="UP000460558">
    <property type="component" value="Unassembled WGS sequence"/>
</dbReference>
<name>A0ABW9P3U2_9ACTN</name>
<dbReference type="InterPro" id="IPR050832">
    <property type="entry name" value="Bact_Acetyltransf"/>
</dbReference>
<reference evidence="4 5" key="1">
    <citation type="submission" date="2019-06" db="EMBL/GenBank/DDBJ databases">
        <title>Comparative genomics and metabolomics analyses of clavulanic acid producing Streptomyces species provides insight into specialized metabolism and evolution of beta-lactam biosynthetic gene clusters.</title>
        <authorList>
            <person name="Moore M.A."/>
            <person name="Cruz-Morales P."/>
            <person name="Barona Gomez F."/>
            <person name="Kapil T."/>
        </authorList>
    </citation>
    <scope>NUCLEOTIDE SEQUENCE [LARGE SCALE GENOMIC DNA]</scope>
    <source>
        <strain evidence="4 5">T-272</strain>
    </source>
</reference>
<organism evidence="4 5">
    <name type="scientific">Streptomyces katsurahamanus</name>
    <dbReference type="NCBI Taxonomy" id="2577098"/>
    <lineage>
        <taxon>Bacteria</taxon>
        <taxon>Bacillati</taxon>
        <taxon>Actinomycetota</taxon>
        <taxon>Actinomycetes</taxon>
        <taxon>Kitasatosporales</taxon>
        <taxon>Streptomycetaceae</taxon>
        <taxon>Streptomyces</taxon>
    </lineage>
</organism>
<comment type="caution">
    <text evidence="4">The sequence shown here is derived from an EMBL/GenBank/DDBJ whole genome shotgun (WGS) entry which is preliminary data.</text>
</comment>
<dbReference type="CDD" id="cd04301">
    <property type="entry name" value="NAT_SF"/>
    <property type="match status" value="1"/>
</dbReference>
<evidence type="ECO:0000256" key="2">
    <source>
        <dbReference type="ARBA" id="ARBA00023315"/>
    </source>
</evidence>
<dbReference type="SUPFAM" id="SSF55729">
    <property type="entry name" value="Acyl-CoA N-acyltransferases (Nat)"/>
    <property type="match status" value="1"/>
</dbReference>
<dbReference type="Pfam" id="PF00583">
    <property type="entry name" value="Acetyltransf_1"/>
    <property type="match status" value="1"/>
</dbReference>
<dbReference type="PANTHER" id="PTHR43877">
    <property type="entry name" value="AMINOALKYLPHOSPHONATE N-ACETYLTRANSFERASE-RELATED-RELATED"/>
    <property type="match status" value="1"/>
</dbReference>
<dbReference type="InterPro" id="IPR016181">
    <property type="entry name" value="Acyl_CoA_acyltransferase"/>
</dbReference>
<dbReference type="RefSeq" id="WP_153487586.1">
    <property type="nucleotide sequence ID" value="NZ_VDEQ01000404.1"/>
</dbReference>
<dbReference type="EMBL" id="VDEQ01000404">
    <property type="protein sequence ID" value="MQS40046.1"/>
    <property type="molecule type" value="Genomic_DNA"/>
</dbReference>
<sequence>MDTAPPRGSGELTFRDGVEGDVPALVELIQSAYRGERSRAGWTTEADLIGGGRVDAAGVRKVIEGSDSRLIVTERAGELVACCQLERREKEAYFGMFAVSPLLQAGGIGRRVLARAEHLARTEWGVREMQMTVLAPRHELIAWYERRGYRRTGLLSPFPYGEETVGVPFRDDLVFELLVKDLAPAG</sequence>
<protein>
    <submittedName>
        <fullName evidence="4">GNAT family N-acetyltransferase</fullName>
    </submittedName>
</protein>
<proteinExistence type="predicted"/>
<feature type="domain" description="N-acetyltransferase" evidence="3">
    <location>
        <begin position="12"/>
        <end position="174"/>
    </location>
</feature>
<keyword evidence="1" id="KW-0808">Transferase</keyword>
<evidence type="ECO:0000259" key="3">
    <source>
        <dbReference type="PROSITE" id="PS51186"/>
    </source>
</evidence>
<evidence type="ECO:0000256" key="1">
    <source>
        <dbReference type="ARBA" id="ARBA00022679"/>
    </source>
</evidence>
<gene>
    <name evidence="4" type="ORF">FFZ77_32015</name>
</gene>
<accession>A0ABW9P3U2</accession>
<dbReference type="PROSITE" id="PS51186">
    <property type="entry name" value="GNAT"/>
    <property type="match status" value="1"/>
</dbReference>
<keyword evidence="2" id="KW-0012">Acyltransferase</keyword>